<protein>
    <submittedName>
        <fullName evidence="2">Uncharacterized protein</fullName>
    </submittedName>
</protein>
<proteinExistence type="predicted"/>
<comment type="caution">
    <text evidence="2">The sequence shown here is derived from an EMBL/GenBank/DDBJ whole genome shotgun (WGS) entry which is preliminary data.</text>
</comment>
<dbReference type="EMBL" id="JAGGKC010000001">
    <property type="protein sequence ID" value="MBP1917588.1"/>
    <property type="molecule type" value="Genomic_DNA"/>
</dbReference>
<evidence type="ECO:0000256" key="1">
    <source>
        <dbReference type="SAM" id="SignalP"/>
    </source>
</evidence>
<sequence length="179" mass="19924">MKKRFVLMAAVMSLFLSSCALGDSVSLLEVKQKTFKDSSGSFSVEATTKWSEDSSLHEESRLSLANVDESAYFIALLDHKSGFSSEMTLKLYSELAGEATSEGLQDAVTDGMENITVNGLEGYGFTITGTIEGVRITYMFVILEDDENFIQLVVWSSEKMVGENRQEYMKILSSFERIE</sequence>
<keyword evidence="3" id="KW-1185">Reference proteome</keyword>
<gene>
    <name evidence="2" type="ORF">J2Z34_000051</name>
</gene>
<feature type="chain" id="PRO_5045717517" evidence="1">
    <location>
        <begin position="23"/>
        <end position="179"/>
    </location>
</feature>
<reference evidence="2 3" key="1">
    <citation type="submission" date="2021-03" db="EMBL/GenBank/DDBJ databases">
        <title>Genomic Encyclopedia of Type Strains, Phase IV (KMG-IV): sequencing the most valuable type-strain genomes for metagenomic binning, comparative biology and taxonomic classification.</title>
        <authorList>
            <person name="Goeker M."/>
        </authorList>
    </citation>
    <scope>NUCLEOTIDE SEQUENCE [LARGE SCALE GENOMIC DNA]</scope>
    <source>
        <strain evidence="2 3">DSM 6139</strain>
    </source>
</reference>
<dbReference type="PROSITE" id="PS51257">
    <property type="entry name" value="PROKAR_LIPOPROTEIN"/>
    <property type="match status" value="1"/>
</dbReference>
<name>A0ABS4FZ59_9CLOT</name>
<dbReference type="Gene3D" id="3.40.1000.10">
    <property type="entry name" value="Mog1/PsbP, alpha/beta/alpha sandwich"/>
    <property type="match status" value="1"/>
</dbReference>
<evidence type="ECO:0000313" key="2">
    <source>
        <dbReference type="EMBL" id="MBP1917588.1"/>
    </source>
</evidence>
<dbReference type="Proteomes" id="UP001519271">
    <property type="component" value="Unassembled WGS sequence"/>
</dbReference>
<feature type="signal peptide" evidence="1">
    <location>
        <begin position="1"/>
        <end position="22"/>
    </location>
</feature>
<dbReference type="RefSeq" id="WP_209457837.1">
    <property type="nucleotide sequence ID" value="NZ_JAGGKC010000001.1"/>
</dbReference>
<organism evidence="2 3">
    <name type="scientific">Youngiibacter multivorans</name>
    <dbReference type="NCBI Taxonomy" id="937251"/>
    <lineage>
        <taxon>Bacteria</taxon>
        <taxon>Bacillati</taxon>
        <taxon>Bacillota</taxon>
        <taxon>Clostridia</taxon>
        <taxon>Eubacteriales</taxon>
        <taxon>Clostridiaceae</taxon>
        <taxon>Youngiibacter</taxon>
    </lineage>
</organism>
<evidence type="ECO:0000313" key="3">
    <source>
        <dbReference type="Proteomes" id="UP001519271"/>
    </source>
</evidence>
<accession>A0ABS4FZ59</accession>
<keyword evidence="1" id="KW-0732">Signal</keyword>